<dbReference type="PANTHER" id="PTHR33321">
    <property type="match status" value="1"/>
</dbReference>
<comment type="caution">
    <text evidence="1">The sequence shown here is derived from an EMBL/GenBank/DDBJ whole genome shotgun (WGS) entry which is preliminary data.</text>
</comment>
<reference evidence="1" key="1">
    <citation type="submission" date="2022-06" db="EMBL/GenBank/DDBJ databases">
        <title>Uncovering the hologenomic basis of an extraordinary plant invasion.</title>
        <authorList>
            <person name="Bieker V.C."/>
            <person name="Martin M.D."/>
            <person name="Gilbert T."/>
            <person name="Hodgins K."/>
            <person name="Battlay P."/>
            <person name="Petersen B."/>
            <person name="Wilson J."/>
        </authorList>
    </citation>
    <scope>NUCLEOTIDE SEQUENCE</scope>
    <source>
        <strain evidence="1">AA19_3_7</strain>
        <tissue evidence="1">Leaf</tissue>
    </source>
</reference>
<name>A0AAD5CGE7_AMBAR</name>
<dbReference type="EMBL" id="JAMZMK010008298">
    <property type="protein sequence ID" value="KAI7741014.1"/>
    <property type="molecule type" value="Genomic_DNA"/>
</dbReference>
<dbReference type="Proteomes" id="UP001206925">
    <property type="component" value="Unassembled WGS sequence"/>
</dbReference>
<proteinExistence type="predicted"/>
<protein>
    <recommendedName>
        <fullName evidence="3">Plant basic secretory protein (BSP) family protein</fullName>
    </recommendedName>
</protein>
<accession>A0AAD5CGE7</accession>
<sequence length="206" mass="22813">MGTRNGKVQVVSMSIDHGLLWVYIGVKAPVGVRCQVVNDGGAAAMLEDLYFDFWRFYTSVRDLSHLKYMKKKRKETTTSGGKQGRGEIFLYAQTTLSGGLEGVTVGNKINISASYLNKYAGPKDLKWEFTSLMYHEMTHVFQWDAEGMANTGVVEGIADYTVLKAKYFTPNFLKPGSGDRWDKGNQGLVWVKKPAVGYGSPAIAYG</sequence>
<dbReference type="AlphaFoldDB" id="A0AAD5CGE7"/>
<dbReference type="Pfam" id="PF04450">
    <property type="entry name" value="BSP"/>
    <property type="match status" value="1"/>
</dbReference>
<evidence type="ECO:0008006" key="3">
    <source>
        <dbReference type="Google" id="ProtNLM"/>
    </source>
</evidence>
<dbReference type="InterPro" id="IPR007541">
    <property type="entry name" value="Uncharacterised_BSP"/>
</dbReference>
<evidence type="ECO:0000313" key="2">
    <source>
        <dbReference type="Proteomes" id="UP001206925"/>
    </source>
</evidence>
<dbReference type="PANTHER" id="PTHR33321:SF15">
    <property type="entry name" value="PLANT BASIC SECRETORY PROTEIN (BSP) FAMILY PROTEIN"/>
    <property type="match status" value="1"/>
</dbReference>
<evidence type="ECO:0000313" key="1">
    <source>
        <dbReference type="EMBL" id="KAI7741014.1"/>
    </source>
</evidence>
<gene>
    <name evidence="1" type="ORF">M8C21_004779</name>
</gene>
<keyword evidence="2" id="KW-1185">Reference proteome</keyword>
<organism evidence="1 2">
    <name type="scientific">Ambrosia artemisiifolia</name>
    <name type="common">Common ragweed</name>
    <dbReference type="NCBI Taxonomy" id="4212"/>
    <lineage>
        <taxon>Eukaryota</taxon>
        <taxon>Viridiplantae</taxon>
        <taxon>Streptophyta</taxon>
        <taxon>Embryophyta</taxon>
        <taxon>Tracheophyta</taxon>
        <taxon>Spermatophyta</taxon>
        <taxon>Magnoliopsida</taxon>
        <taxon>eudicotyledons</taxon>
        <taxon>Gunneridae</taxon>
        <taxon>Pentapetalae</taxon>
        <taxon>asterids</taxon>
        <taxon>campanulids</taxon>
        <taxon>Asterales</taxon>
        <taxon>Asteraceae</taxon>
        <taxon>Asteroideae</taxon>
        <taxon>Heliantheae alliance</taxon>
        <taxon>Heliantheae</taxon>
        <taxon>Ambrosia</taxon>
    </lineage>
</organism>